<feature type="transmembrane region" description="Helical" evidence="5">
    <location>
        <begin position="237"/>
        <end position="262"/>
    </location>
</feature>
<protein>
    <recommendedName>
        <fullName evidence="5">UPF0182 protein GGC33_07425</fullName>
    </recommendedName>
</protein>
<reference evidence="6 7" key="1">
    <citation type="submission" date="2019-11" db="EMBL/GenBank/DDBJ databases">
        <title>Isolation of a new High Light Tolerant Cyanobacteria.</title>
        <authorList>
            <person name="Dobson Z."/>
            <person name="Vaughn N."/>
            <person name="Vaughn M."/>
            <person name="Fromme P."/>
            <person name="Mazor Y."/>
        </authorList>
    </citation>
    <scope>NUCLEOTIDE SEQUENCE [LARGE SCALE GENOMIC DNA]</scope>
    <source>
        <strain evidence="6 7">0216</strain>
    </source>
</reference>
<evidence type="ECO:0000256" key="1">
    <source>
        <dbReference type="ARBA" id="ARBA00022475"/>
    </source>
</evidence>
<dbReference type="Proteomes" id="UP000437131">
    <property type="component" value="Unassembled WGS sequence"/>
</dbReference>
<feature type="transmembrane region" description="Helical" evidence="5">
    <location>
        <begin position="51"/>
        <end position="73"/>
    </location>
</feature>
<comment type="similarity">
    <text evidence="5">Belongs to the UPF0182 family.</text>
</comment>
<feature type="transmembrane region" description="Helical" evidence="5">
    <location>
        <begin position="163"/>
        <end position="180"/>
    </location>
</feature>
<feature type="transmembrane region" description="Helical" evidence="5">
    <location>
        <begin position="283"/>
        <end position="301"/>
    </location>
</feature>
<keyword evidence="3 5" id="KW-1133">Transmembrane helix</keyword>
<feature type="transmembrane region" description="Helical" evidence="5">
    <location>
        <begin position="105"/>
        <end position="124"/>
    </location>
</feature>
<dbReference type="EMBL" id="WMIA01000007">
    <property type="protein sequence ID" value="MTF38756.1"/>
    <property type="molecule type" value="Genomic_DNA"/>
</dbReference>
<gene>
    <name evidence="6" type="ORF">GGC33_07425</name>
</gene>
<feature type="transmembrane region" description="Helical" evidence="5">
    <location>
        <begin position="364"/>
        <end position="390"/>
    </location>
</feature>
<dbReference type="InterPro" id="IPR005372">
    <property type="entry name" value="UPF0182"/>
</dbReference>
<evidence type="ECO:0000313" key="7">
    <source>
        <dbReference type="Proteomes" id="UP000437131"/>
    </source>
</evidence>
<evidence type="ECO:0000313" key="6">
    <source>
        <dbReference type="EMBL" id="MTF38756.1"/>
    </source>
</evidence>
<keyword evidence="2 5" id="KW-0812">Transmembrane</keyword>
<comment type="subcellular location">
    <subcellularLocation>
        <location evidence="5">Cell membrane</location>
        <topology evidence="5">Multi-pass membrane protein</topology>
    </subcellularLocation>
</comment>
<dbReference type="RefSeq" id="WP_155083618.1">
    <property type="nucleotide sequence ID" value="NZ_WMIA01000007.1"/>
</dbReference>
<dbReference type="GO" id="GO:0005576">
    <property type="term" value="C:extracellular region"/>
    <property type="evidence" value="ECO:0007669"/>
    <property type="project" value="TreeGrafter"/>
</dbReference>
<dbReference type="Pfam" id="PF03699">
    <property type="entry name" value="UPF0182"/>
    <property type="match status" value="1"/>
</dbReference>
<dbReference type="GO" id="GO:0005886">
    <property type="term" value="C:plasma membrane"/>
    <property type="evidence" value="ECO:0007669"/>
    <property type="project" value="UniProtKB-SubCell"/>
</dbReference>
<dbReference type="PANTHER" id="PTHR39344">
    <property type="entry name" value="UPF0182 PROTEIN SLL1060"/>
    <property type="match status" value="1"/>
</dbReference>
<dbReference type="NCBIfam" id="NF002707">
    <property type="entry name" value="PRK02509.1"/>
    <property type="match status" value="1"/>
</dbReference>
<dbReference type="AlphaFoldDB" id="A0A844GXN6"/>
<keyword evidence="1 5" id="KW-1003">Cell membrane</keyword>
<keyword evidence="4 5" id="KW-0472">Membrane</keyword>
<accession>A0A844GXN6</accession>
<comment type="caution">
    <text evidence="6">The sequence shown here is derived from an EMBL/GenBank/DDBJ whole genome shotgun (WGS) entry which is preliminary data.</text>
</comment>
<feature type="transmembrane region" description="Helical" evidence="5">
    <location>
        <begin position="185"/>
        <end position="205"/>
    </location>
</feature>
<dbReference type="HAMAP" id="MF_01600">
    <property type="entry name" value="UPF0182"/>
    <property type="match status" value="1"/>
</dbReference>
<feature type="transmembrane region" description="Helical" evidence="5">
    <location>
        <begin position="12"/>
        <end position="31"/>
    </location>
</feature>
<dbReference type="PANTHER" id="PTHR39344:SF1">
    <property type="entry name" value="UPF0182 PROTEIN SLL1060"/>
    <property type="match status" value="1"/>
</dbReference>
<proteinExistence type="inferred from homology"/>
<evidence type="ECO:0000256" key="3">
    <source>
        <dbReference type="ARBA" id="ARBA00022989"/>
    </source>
</evidence>
<feature type="transmembrane region" description="Helical" evidence="5">
    <location>
        <begin position="321"/>
        <end position="343"/>
    </location>
</feature>
<sequence length="985" mass="113496">MKTIKSPFNILFFAVFSLLIIWIILLLISYFTVNVLWFEELGYPQTFFTQFLSKFTIGGLAFIISTSFLWFNLAIASRQRKQQEQFFAKGKDKLTPQSPSLKLRLLLPIVISFSGLISLTLFYYTKFFTQISGASLLLPNLRSPSSLPLQLAIFTDIANNLPLRIWQIILIILVTLFLIFKPRQCFKFICIYFSIITSLIIGDYWSRFLHYFYSINLGKTDPIFNIDLSFYLFKIPALQILALWLQSLFIFTICTVTLTYLLSNKSISEGKFEGFSRYQLRHLYGLGGGLMIILGGIHWLNRYLLLLSPDGVVYGAGYTDIHINLPRETIATAYALLMGIWLLTKSFTGSGKRNHPHLQAEKKYSLPFSTLPFIGYFVLYSFGILLAVMVQNTIVQPNELALETPYIINNIKATRSAFNLDEIEVKTFNPEGNLTAEDIKKNHLTIDNIRLWDTRPILQANRQLQQIRPYYVFADADIDRYQLKSSINSDINENTQVILAPRELDSQLLPNQAQTWVNQHLVYTHGYGFTMSPVNRVAQGGLPYYFIKDIGTAQDPGELNTSSARIRESIPFSRPRIYYGEVTKNYVMVDTKVPEFDFPSGEDNVYHTYTGDGGIKIDSFWRKFIFSVYLRDWRMLLTPNFTPDTRILFRRNITERLGAIAPFLYYDRDPYLVIAQTNPEDKNSLHWLIDGYTISDHYPYSDGGENQFNYIRNSVKVLINAENGNTHFYVSDSTDRIIQVWQKIFPELFKPLSAMPPTIKQHIRYPTDLFNTQSERLLTYHMIDPQVFYNREDQWQVPEEIYGNEILSMQPYYLIMKLPIGKQEEFILLHPYTPISRANLIAWLAARSDGENYGKLLLYQFPKQKLIYGPDQVEALINQDPVISGQISLWNRQGSKAVQGHLLIIPIEQSLLYVEPVYLEADKNSVPTLARVIVVYQNKIVMADSLENAIDNIFSDGKEDSSAIIRLLEDAAIPLLEPNLNNTNQ</sequence>
<evidence type="ECO:0000256" key="2">
    <source>
        <dbReference type="ARBA" id="ARBA00022692"/>
    </source>
</evidence>
<evidence type="ECO:0000256" key="4">
    <source>
        <dbReference type="ARBA" id="ARBA00023136"/>
    </source>
</evidence>
<organism evidence="6 7">
    <name type="scientific">Cyanobacterium aponinum 0216</name>
    <dbReference type="NCBI Taxonomy" id="2676140"/>
    <lineage>
        <taxon>Bacteria</taxon>
        <taxon>Bacillati</taxon>
        <taxon>Cyanobacteriota</taxon>
        <taxon>Cyanophyceae</taxon>
        <taxon>Oscillatoriophycideae</taxon>
        <taxon>Chroococcales</taxon>
        <taxon>Geminocystaceae</taxon>
        <taxon>Cyanobacterium</taxon>
    </lineage>
</organism>
<evidence type="ECO:0000256" key="5">
    <source>
        <dbReference type="HAMAP-Rule" id="MF_01600"/>
    </source>
</evidence>
<name>A0A844GXN6_9CHRO</name>